<gene>
    <name evidence="3" type="ORF">ACFQHR_05615</name>
</gene>
<dbReference type="InterPro" id="IPR036278">
    <property type="entry name" value="Sialidase_sf"/>
</dbReference>
<organism evidence="3 4">
    <name type="scientific">Rufibacter roseus</name>
    <dbReference type="NCBI Taxonomy" id="1567108"/>
    <lineage>
        <taxon>Bacteria</taxon>
        <taxon>Pseudomonadati</taxon>
        <taxon>Bacteroidota</taxon>
        <taxon>Cytophagia</taxon>
        <taxon>Cytophagales</taxon>
        <taxon>Hymenobacteraceae</taxon>
        <taxon>Rufibacter</taxon>
    </lineage>
</organism>
<dbReference type="InterPro" id="IPR025442">
    <property type="entry name" value="DUF4185"/>
</dbReference>
<dbReference type="EMBL" id="JBHSYQ010000003">
    <property type="protein sequence ID" value="MFC6997093.1"/>
    <property type="molecule type" value="Genomic_DNA"/>
</dbReference>
<keyword evidence="4" id="KW-1185">Reference proteome</keyword>
<proteinExistence type="predicted"/>
<feature type="signal peptide" evidence="1">
    <location>
        <begin position="1"/>
        <end position="24"/>
    </location>
</feature>
<reference evidence="4" key="1">
    <citation type="journal article" date="2019" name="Int. J. Syst. Evol. Microbiol.">
        <title>The Global Catalogue of Microorganisms (GCM) 10K type strain sequencing project: providing services to taxonomists for standard genome sequencing and annotation.</title>
        <authorList>
            <consortium name="The Broad Institute Genomics Platform"/>
            <consortium name="The Broad Institute Genome Sequencing Center for Infectious Disease"/>
            <person name="Wu L."/>
            <person name="Ma J."/>
        </authorList>
    </citation>
    <scope>NUCLEOTIDE SEQUENCE [LARGE SCALE GENOMIC DNA]</scope>
    <source>
        <strain evidence="4">CGMCC 4.7393</strain>
    </source>
</reference>
<evidence type="ECO:0000259" key="2">
    <source>
        <dbReference type="Pfam" id="PF13810"/>
    </source>
</evidence>
<feature type="domain" description="DUF4185" evidence="2">
    <location>
        <begin position="63"/>
        <end position="379"/>
    </location>
</feature>
<evidence type="ECO:0000313" key="3">
    <source>
        <dbReference type="EMBL" id="MFC6997093.1"/>
    </source>
</evidence>
<evidence type="ECO:0000256" key="1">
    <source>
        <dbReference type="SAM" id="SignalP"/>
    </source>
</evidence>
<comment type="caution">
    <text evidence="3">The sequence shown here is derived from an EMBL/GenBank/DDBJ whole genome shotgun (WGS) entry which is preliminary data.</text>
</comment>
<evidence type="ECO:0000313" key="4">
    <source>
        <dbReference type="Proteomes" id="UP001596405"/>
    </source>
</evidence>
<dbReference type="Proteomes" id="UP001596405">
    <property type="component" value="Unassembled WGS sequence"/>
</dbReference>
<sequence>MTNRTLLSLFLLLLIFSLPAMVLAQVKSRQKNTATKQREITLTNVKQVARLTGSPLNGETFPSPNSTAKDYDVGGTDLGIFWTMDSSRVGIFFGDTNGRDFIAGKGGGNGSNWRSNVLAFSNDVDLEDGLTISSMALDTNGKAREICAGAKNNPGKYNTSIPTAAIRAAGVDYVHYMNIYEWAGGNGKWLTNFSSLYASYDQGKTWERKEQITFKPESKFSQVCYAKRDGIVYMIGTQAGRGSAAFLARFKEKDIEEIGKYEYWNGDSKQWVRNKEHAATAVIPGPVGEASLIYHEKYERWIIAYSYDAAYDPKIGKKMHAVVYRDAKELNGNWSDLKILASEKDYPGLYSPYFHPLKNHGDKLYFTMSLWDPYNVFLMSTEVKIQP</sequence>
<keyword evidence="1" id="KW-0732">Signal</keyword>
<feature type="chain" id="PRO_5046911524" evidence="1">
    <location>
        <begin position="25"/>
        <end position="387"/>
    </location>
</feature>
<dbReference type="SUPFAM" id="SSF50939">
    <property type="entry name" value="Sialidases"/>
    <property type="match status" value="1"/>
</dbReference>
<name>A0ABW2DJ92_9BACT</name>
<accession>A0ABW2DJ92</accession>
<dbReference type="Pfam" id="PF13810">
    <property type="entry name" value="DUF4185"/>
    <property type="match status" value="1"/>
</dbReference>
<protein>
    <submittedName>
        <fullName evidence="3">DUF4185 domain-containing protein</fullName>
    </submittedName>
</protein>